<gene>
    <name evidence="4" type="ORF">VZC37_16885</name>
</gene>
<evidence type="ECO:0000259" key="3">
    <source>
        <dbReference type="PROSITE" id="PS50977"/>
    </source>
</evidence>
<dbReference type="InterPro" id="IPR009057">
    <property type="entry name" value="Homeodomain-like_sf"/>
</dbReference>
<sequence>MTGDWLVSDDRSDTARVRLYTLATEMIGRDGLDRFDLNDLARRAHCSRATVYRHVGGKKQLLEAVWAFSSAAVVAEVEAATAGVTGRERTSVAITVAVQAIRSDRVIRQFVESRQVLAAADTVVHSPTIVAAASDLMGLDPGDAVTVRFAIRAILSILTVPAHDPAEERELIDILVRALRPA</sequence>
<dbReference type="PROSITE" id="PS50977">
    <property type="entry name" value="HTH_TETR_2"/>
    <property type="match status" value="1"/>
</dbReference>
<dbReference type="Pfam" id="PF00440">
    <property type="entry name" value="TetR_N"/>
    <property type="match status" value="1"/>
</dbReference>
<feature type="domain" description="HTH tetR-type" evidence="3">
    <location>
        <begin position="13"/>
        <end position="73"/>
    </location>
</feature>
<evidence type="ECO:0000256" key="1">
    <source>
        <dbReference type="ARBA" id="ARBA00023125"/>
    </source>
</evidence>
<keyword evidence="1 2" id="KW-0238">DNA-binding</keyword>
<proteinExistence type="predicted"/>
<dbReference type="Proteomes" id="UP001347146">
    <property type="component" value="Unassembled WGS sequence"/>
</dbReference>
<dbReference type="InterPro" id="IPR001647">
    <property type="entry name" value="HTH_TetR"/>
</dbReference>
<comment type="caution">
    <text evidence="4">The sequence shown here is derived from an EMBL/GenBank/DDBJ whole genome shotgun (WGS) entry which is preliminary data.</text>
</comment>
<name>A0ABU7MG64_9ACTN</name>
<keyword evidence="5" id="KW-1185">Reference proteome</keyword>
<organism evidence="4 5">
    <name type="scientific">Gordonia sesuvii</name>
    <dbReference type="NCBI Taxonomy" id="3116777"/>
    <lineage>
        <taxon>Bacteria</taxon>
        <taxon>Bacillati</taxon>
        <taxon>Actinomycetota</taxon>
        <taxon>Actinomycetes</taxon>
        <taxon>Mycobacteriales</taxon>
        <taxon>Gordoniaceae</taxon>
        <taxon>Gordonia</taxon>
    </lineage>
</organism>
<dbReference type="Gene3D" id="1.10.357.10">
    <property type="entry name" value="Tetracycline Repressor, domain 2"/>
    <property type="match status" value="1"/>
</dbReference>
<feature type="DNA-binding region" description="H-T-H motif" evidence="2">
    <location>
        <begin position="36"/>
        <end position="55"/>
    </location>
</feature>
<evidence type="ECO:0000256" key="2">
    <source>
        <dbReference type="PROSITE-ProRule" id="PRU00335"/>
    </source>
</evidence>
<evidence type="ECO:0000313" key="5">
    <source>
        <dbReference type="Proteomes" id="UP001347146"/>
    </source>
</evidence>
<accession>A0ABU7MG64</accession>
<dbReference type="RefSeq" id="WP_330433846.1">
    <property type="nucleotide sequence ID" value="NZ_JAZDUF010000005.1"/>
</dbReference>
<dbReference type="EMBL" id="JAZDUF010000005">
    <property type="protein sequence ID" value="MEE3852020.1"/>
    <property type="molecule type" value="Genomic_DNA"/>
</dbReference>
<dbReference type="SUPFAM" id="SSF46689">
    <property type="entry name" value="Homeodomain-like"/>
    <property type="match status" value="1"/>
</dbReference>
<protein>
    <submittedName>
        <fullName evidence="4">Helix-turn-helix domain-containing protein</fullName>
    </submittedName>
</protein>
<reference evidence="4 5" key="1">
    <citation type="submission" date="2024-01" db="EMBL/GenBank/DDBJ databases">
        <title>Draft genome sequence of Gordonia sp. LSe1-13.</title>
        <authorList>
            <person name="Suphannarot A."/>
            <person name="Mingma R."/>
        </authorList>
    </citation>
    <scope>NUCLEOTIDE SEQUENCE [LARGE SCALE GENOMIC DNA]</scope>
    <source>
        <strain evidence="4 5">LSe1-13</strain>
    </source>
</reference>
<evidence type="ECO:0000313" key="4">
    <source>
        <dbReference type="EMBL" id="MEE3852020.1"/>
    </source>
</evidence>